<dbReference type="EMBL" id="JASCZI010094962">
    <property type="protein sequence ID" value="MED6153925.1"/>
    <property type="molecule type" value="Genomic_DNA"/>
</dbReference>
<accession>A0ABU6TZQ4</accession>
<proteinExistence type="predicted"/>
<protein>
    <submittedName>
        <fullName evidence="1">Uncharacterized protein</fullName>
    </submittedName>
</protein>
<gene>
    <name evidence="1" type="ORF">PIB30_106825</name>
</gene>
<dbReference type="Proteomes" id="UP001341840">
    <property type="component" value="Unassembled WGS sequence"/>
</dbReference>
<evidence type="ECO:0000313" key="2">
    <source>
        <dbReference type="Proteomes" id="UP001341840"/>
    </source>
</evidence>
<organism evidence="1 2">
    <name type="scientific">Stylosanthes scabra</name>
    <dbReference type="NCBI Taxonomy" id="79078"/>
    <lineage>
        <taxon>Eukaryota</taxon>
        <taxon>Viridiplantae</taxon>
        <taxon>Streptophyta</taxon>
        <taxon>Embryophyta</taxon>
        <taxon>Tracheophyta</taxon>
        <taxon>Spermatophyta</taxon>
        <taxon>Magnoliopsida</taxon>
        <taxon>eudicotyledons</taxon>
        <taxon>Gunneridae</taxon>
        <taxon>Pentapetalae</taxon>
        <taxon>rosids</taxon>
        <taxon>fabids</taxon>
        <taxon>Fabales</taxon>
        <taxon>Fabaceae</taxon>
        <taxon>Papilionoideae</taxon>
        <taxon>50 kb inversion clade</taxon>
        <taxon>dalbergioids sensu lato</taxon>
        <taxon>Dalbergieae</taxon>
        <taxon>Pterocarpus clade</taxon>
        <taxon>Stylosanthes</taxon>
    </lineage>
</organism>
<reference evidence="1 2" key="1">
    <citation type="journal article" date="2023" name="Plants (Basel)">
        <title>Bridging the Gap: Combining Genomics and Transcriptomics Approaches to Understand Stylosanthes scabra, an Orphan Legume from the Brazilian Caatinga.</title>
        <authorList>
            <person name="Ferreira-Neto J.R.C."/>
            <person name="da Silva M.D."/>
            <person name="Binneck E."/>
            <person name="de Melo N.F."/>
            <person name="da Silva R.H."/>
            <person name="de Melo A.L.T.M."/>
            <person name="Pandolfi V."/>
            <person name="Bustamante F.O."/>
            <person name="Brasileiro-Vidal A.C."/>
            <person name="Benko-Iseppon A.M."/>
        </authorList>
    </citation>
    <scope>NUCLEOTIDE SEQUENCE [LARGE SCALE GENOMIC DNA]</scope>
    <source>
        <tissue evidence="1">Leaves</tissue>
    </source>
</reference>
<name>A0ABU6TZQ4_9FABA</name>
<evidence type="ECO:0000313" key="1">
    <source>
        <dbReference type="EMBL" id="MED6153925.1"/>
    </source>
</evidence>
<keyword evidence="2" id="KW-1185">Reference proteome</keyword>
<feature type="non-terminal residue" evidence="1">
    <location>
        <position position="1"/>
    </location>
</feature>
<sequence>GWDRNRSADPSFVACDTGRESGVRCRRLKLIVLRIGLMRPRFVGPKKDGQKADFLVKKII</sequence>
<comment type="caution">
    <text evidence="1">The sequence shown here is derived from an EMBL/GenBank/DDBJ whole genome shotgun (WGS) entry which is preliminary data.</text>
</comment>